<evidence type="ECO:0000256" key="9">
    <source>
        <dbReference type="PIRSR" id="PIRSR017269-1"/>
    </source>
</evidence>
<proteinExistence type="inferred from homology"/>
<feature type="region of interest" description="Disordered" evidence="10">
    <location>
        <begin position="376"/>
        <end position="398"/>
    </location>
</feature>
<dbReference type="OrthoDB" id="1925287at2759"/>
<feature type="compositionally biased region" description="Polar residues" evidence="10">
    <location>
        <begin position="389"/>
        <end position="398"/>
    </location>
</feature>
<dbReference type="AlphaFoldDB" id="A0A4S2LPU6"/>
<dbReference type="EMBL" id="SJOL01006478">
    <property type="protein sequence ID" value="TGZ65755.1"/>
    <property type="molecule type" value="Genomic_DNA"/>
</dbReference>
<protein>
    <recommendedName>
        <fullName evidence="8">tRNA (adenine(58)-N(1))-methyltransferase catalytic subunit TRMT61A</fullName>
        <ecNumber evidence="8">2.1.1.220</ecNumber>
    </recommendedName>
</protein>
<evidence type="ECO:0000313" key="13">
    <source>
        <dbReference type="Proteomes" id="UP000308267"/>
    </source>
</evidence>
<dbReference type="InterPro" id="IPR049470">
    <property type="entry name" value="TRM61_C"/>
</dbReference>
<evidence type="ECO:0000256" key="4">
    <source>
        <dbReference type="ARBA" id="ARBA00022691"/>
    </source>
</evidence>
<feature type="domain" description="tRNA (adenine(58)-N(1))-methyltransferase catalytic subunit TRM61 C-terminal" evidence="11">
    <location>
        <begin position="67"/>
        <end position="265"/>
    </location>
</feature>
<keyword evidence="5 8" id="KW-0819">tRNA processing</keyword>
<dbReference type="PIRSF" id="PIRSF017269">
    <property type="entry name" value="GCD14"/>
    <property type="match status" value="1"/>
</dbReference>
<evidence type="ECO:0000256" key="1">
    <source>
        <dbReference type="ARBA" id="ARBA00004123"/>
    </source>
</evidence>
<comment type="catalytic activity">
    <reaction evidence="7">
        <text>an adenosine in mRNA + S-adenosyl-L-methionine = an N(1)-methyladenosine in mRNA + S-adenosyl-L-homocysteine + H(+)</text>
        <dbReference type="Rhea" id="RHEA:55392"/>
        <dbReference type="Rhea" id="RHEA-COMP:12414"/>
        <dbReference type="Rhea" id="RHEA-COMP:12415"/>
        <dbReference type="ChEBI" id="CHEBI:15378"/>
        <dbReference type="ChEBI" id="CHEBI:57856"/>
        <dbReference type="ChEBI" id="CHEBI:59789"/>
        <dbReference type="ChEBI" id="CHEBI:74411"/>
        <dbReference type="ChEBI" id="CHEBI:74491"/>
    </reaction>
</comment>
<keyword evidence="3 8" id="KW-0808">Transferase</keyword>
<evidence type="ECO:0000256" key="5">
    <source>
        <dbReference type="ARBA" id="ARBA00022694"/>
    </source>
</evidence>
<evidence type="ECO:0000313" key="12">
    <source>
        <dbReference type="EMBL" id="TGZ65755.1"/>
    </source>
</evidence>
<dbReference type="EC" id="2.1.1.220" evidence="8"/>
<keyword evidence="4 8" id="KW-0949">S-adenosyl-L-methionine</keyword>
<feature type="compositionally biased region" description="Acidic residues" evidence="10">
    <location>
        <begin position="308"/>
        <end position="319"/>
    </location>
</feature>
<dbReference type="InterPro" id="IPR029063">
    <property type="entry name" value="SAM-dependent_MTases_sf"/>
</dbReference>
<dbReference type="Gene3D" id="3.10.330.20">
    <property type="match status" value="1"/>
</dbReference>
<comment type="similarity">
    <text evidence="8">Belongs to the class I-like SAM-binding methyltransferase superfamily. TRM61 family.</text>
</comment>
<evidence type="ECO:0000256" key="8">
    <source>
        <dbReference type="PIRNR" id="PIRNR017269"/>
    </source>
</evidence>
<dbReference type="PANTHER" id="PTHR12133">
    <property type="entry name" value="TRNA (ADENINE(58)-N(1))-METHYLTRANSFERASE"/>
    <property type="match status" value="1"/>
</dbReference>
<comment type="subcellular location">
    <subcellularLocation>
        <location evidence="1 8">Nucleus</location>
    </subcellularLocation>
</comment>
<dbReference type="STRING" id="147828.A0A4S2LPU6"/>
<dbReference type="GO" id="GO:0160107">
    <property type="term" value="F:tRNA (adenine(58)-N1)-methyltransferase activity"/>
    <property type="evidence" value="ECO:0007669"/>
    <property type="project" value="UniProtKB-EC"/>
</dbReference>
<dbReference type="PROSITE" id="PS51620">
    <property type="entry name" value="SAM_TRM61"/>
    <property type="match status" value="1"/>
</dbReference>
<reference evidence="12 13" key="1">
    <citation type="journal article" date="2019" name="BMC Genomics">
        <title>New insights from Opisthorchis felineus genome: update on genomics of the epidemiologically important liver flukes.</title>
        <authorList>
            <person name="Ershov N.I."/>
            <person name="Mordvinov V.A."/>
            <person name="Prokhortchouk E.B."/>
            <person name="Pakharukova M.Y."/>
            <person name="Gunbin K.V."/>
            <person name="Ustyantsev K."/>
            <person name="Genaev M.A."/>
            <person name="Blinov A.G."/>
            <person name="Mazur A."/>
            <person name="Boulygina E."/>
            <person name="Tsygankova S."/>
            <person name="Khrameeva E."/>
            <person name="Chekanov N."/>
            <person name="Fan G."/>
            <person name="Xiao A."/>
            <person name="Zhang H."/>
            <person name="Xu X."/>
            <person name="Yang H."/>
            <person name="Solovyev V."/>
            <person name="Lee S.M."/>
            <person name="Liu X."/>
            <person name="Afonnikov D.A."/>
            <person name="Skryabin K.G."/>
        </authorList>
    </citation>
    <scope>NUCLEOTIDE SEQUENCE [LARGE SCALE GENOMIC DNA]</scope>
    <source>
        <strain evidence="12">AK-0245</strain>
        <tissue evidence="12">Whole organism</tissue>
    </source>
</reference>
<dbReference type="SUPFAM" id="SSF53335">
    <property type="entry name" value="S-adenosyl-L-methionine-dependent methyltransferases"/>
    <property type="match status" value="1"/>
</dbReference>
<dbReference type="Proteomes" id="UP000308267">
    <property type="component" value="Unassembled WGS sequence"/>
</dbReference>
<gene>
    <name evidence="12" type="ORF">CRM22_005721</name>
</gene>
<feature type="binding site" evidence="9">
    <location>
        <begin position="117"/>
        <end position="120"/>
    </location>
    <ligand>
        <name>S-adenosyl-L-methionine</name>
        <dbReference type="ChEBI" id="CHEBI:59789"/>
    </ligand>
</feature>
<dbReference type="Gene3D" id="3.40.50.150">
    <property type="entry name" value="Vaccinia Virus protein VP39"/>
    <property type="match status" value="1"/>
</dbReference>
<dbReference type="GO" id="GO:0030488">
    <property type="term" value="P:tRNA methylation"/>
    <property type="evidence" value="ECO:0007669"/>
    <property type="project" value="InterPro"/>
</dbReference>
<dbReference type="InterPro" id="IPR014816">
    <property type="entry name" value="tRNA_MeTrfase_Gcd14"/>
</dbReference>
<feature type="region of interest" description="Disordered" evidence="10">
    <location>
        <begin position="308"/>
        <end position="343"/>
    </location>
</feature>
<comment type="function">
    <text evidence="8">Catalytic subunit of tRNA (adenine-N(1)-)-methyltransferase, which catalyzes the formation of N(1)-methyladenine at position 58 (m1A58) in initiator methionyl-tRNA.</text>
</comment>
<keyword evidence="13" id="KW-1185">Reference proteome</keyword>
<keyword evidence="2 8" id="KW-0489">Methyltransferase</keyword>
<evidence type="ECO:0000259" key="11">
    <source>
        <dbReference type="Pfam" id="PF08704"/>
    </source>
</evidence>
<keyword evidence="6 8" id="KW-0539">Nucleus</keyword>
<evidence type="ECO:0000256" key="7">
    <source>
        <dbReference type="ARBA" id="ARBA00048481"/>
    </source>
</evidence>
<evidence type="ECO:0000256" key="3">
    <source>
        <dbReference type="ARBA" id="ARBA00022679"/>
    </source>
</evidence>
<comment type="caution">
    <text evidence="12">The sequence shown here is derived from an EMBL/GenBank/DDBJ whole genome shotgun (WGS) entry which is preliminary data.</text>
</comment>
<dbReference type="CDD" id="cd02440">
    <property type="entry name" value="AdoMet_MTases"/>
    <property type="match status" value="1"/>
</dbReference>
<feature type="binding site" evidence="9">
    <location>
        <position position="138"/>
    </location>
    <ligand>
        <name>S-adenosyl-L-methionine</name>
        <dbReference type="ChEBI" id="CHEBI:59789"/>
    </ligand>
</feature>
<evidence type="ECO:0000256" key="2">
    <source>
        <dbReference type="ARBA" id="ARBA00022603"/>
    </source>
</evidence>
<sequence>MGPNNADCPFRKHTASLGDCVLVVTGKLETRAILLQKDVVTQTRYGALRHNDCVGKCYGSKIPTSLGHVHILCLDPILWSASLPHRTQIIYPPDASLVVGGLDLVPGCRVLESGTGSGSLTHFLAQAVWPTGSVVTFDFHAGRVECARDEFKNHGLCDCIKVIHRDVCTEGFPPFGHQDNVAGVNAVMLDLPQPWLVVPSLPAVFQPDSGGRVCSFSPCIEQVQRTCAALQKAGFSQIQTSECLQRTFDVSRAFLNVPNMGQVGIRERLDNQALVSGPPSESNEPWWTKRHLLPPPCGLNRRHIFGAVEEDGPTEDTISEETSASKRPKCTRPPPARRDESRFSWEAVPQAMMAGHTGYLTFASWIPRTAVPRNVSSSDAASERKHQPIGTSSVEPAV</sequence>
<dbReference type="PANTHER" id="PTHR12133:SF2">
    <property type="entry name" value="TRNA (ADENINE(58)-N(1))-METHYLTRANSFERASE CATALYTIC SUBUNIT TRMT61A"/>
    <property type="match status" value="1"/>
</dbReference>
<organism evidence="12 13">
    <name type="scientific">Opisthorchis felineus</name>
    <dbReference type="NCBI Taxonomy" id="147828"/>
    <lineage>
        <taxon>Eukaryota</taxon>
        <taxon>Metazoa</taxon>
        <taxon>Spiralia</taxon>
        <taxon>Lophotrochozoa</taxon>
        <taxon>Platyhelminthes</taxon>
        <taxon>Trematoda</taxon>
        <taxon>Digenea</taxon>
        <taxon>Opisthorchiida</taxon>
        <taxon>Opisthorchiata</taxon>
        <taxon>Opisthorchiidae</taxon>
        <taxon>Opisthorchis</taxon>
    </lineage>
</organism>
<dbReference type="GO" id="GO:0031515">
    <property type="term" value="C:tRNA (m1A) methyltransferase complex"/>
    <property type="evidence" value="ECO:0007669"/>
    <property type="project" value="UniProtKB-UniRule"/>
</dbReference>
<dbReference type="Pfam" id="PF08704">
    <property type="entry name" value="GCD14"/>
    <property type="match status" value="1"/>
</dbReference>
<name>A0A4S2LPU6_OPIFE</name>
<dbReference type="GO" id="GO:0005634">
    <property type="term" value="C:nucleus"/>
    <property type="evidence" value="ECO:0007669"/>
    <property type="project" value="UniProtKB-SubCell"/>
</dbReference>
<accession>A0A4S2LPU6</accession>
<evidence type="ECO:0000256" key="6">
    <source>
        <dbReference type="ARBA" id="ARBA00023242"/>
    </source>
</evidence>
<evidence type="ECO:0000256" key="10">
    <source>
        <dbReference type="SAM" id="MobiDB-lite"/>
    </source>
</evidence>
<comment type="catalytic activity">
    <reaction evidence="8">
        <text>adenosine(58) in tRNA + S-adenosyl-L-methionine = N(1)-methyladenosine(58) in tRNA + S-adenosyl-L-homocysteine + H(+)</text>
        <dbReference type="Rhea" id="RHEA:43152"/>
        <dbReference type="Rhea" id="RHEA-COMP:10365"/>
        <dbReference type="Rhea" id="RHEA-COMP:10366"/>
        <dbReference type="ChEBI" id="CHEBI:15378"/>
        <dbReference type="ChEBI" id="CHEBI:57856"/>
        <dbReference type="ChEBI" id="CHEBI:59789"/>
        <dbReference type="ChEBI" id="CHEBI:74411"/>
        <dbReference type="ChEBI" id="CHEBI:74491"/>
        <dbReference type="EC" id="2.1.1.220"/>
    </reaction>
</comment>
<feature type="binding site" evidence="9">
    <location>
        <position position="190"/>
    </location>
    <ligand>
        <name>S-adenosyl-L-methionine</name>
        <dbReference type="ChEBI" id="CHEBI:59789"/>
    </ligand>
</feature>